<dbReference type="OrthoDB" id="2011769at2759"/>
<dbReference type="Proteomes" id="UP000070089">
    <property type="component" value="Unassembled WGS sequence"/>
</dbReference>
<dbReference type="GO" id="GO:0003924">
    <property type="term" value="F:GTPase activity"/>
    <property type="evidence" value="ECO:0007669"/>
    <property type="project" value="InterPro"/>
</dbReference>
<dbReference type="GO" id="GO:0005525">
    <property type="term" value="F:GTP binding"/>
    <property type="evidence" value="ECO:0007669"/>
    <property type="project" value="UniProtKB-KW"/>
</dbReference>
<dbReference type="Gene3D" id="3.40.50.300">
    <property type="entry name" value="P-loop containing nucleotide triphosphate hydrolases"/>
    <property type="match status" value="1"/>
</dbReference>
<dbReference type="GO" id="GO:0046872">
    <property type="term" value="F:metal ion binding"/>
    <property type="evidence" value="ECO:0007669"/>
    <property type="project" value="UniProtKB-KW"/>
</dbReference>
<protein>
    <submittedName>
        <fullName evidence="6">ADP-ribosylation factor(Arf)/Arf-like (Arl) small GTPase</fullName>
    </submittedName>
</protein>
<evidence type="ECO:0000256" key="2">
    <source>
        <dbReference type="ARBA" id="ARBA00023134"/>
    </source>
</evidence>
<dbReference type="SMART" id="SM00178">
    <property type="entry name" value="SAR"/>
    <property type="match status" value="1"/>
</dbReference>
<evidence type="ECO:0000313" key="7">
    <source>
        <dbReference type="Proteomes" id="UP000070089"/>
    </source>
</evidence>
<dbReference type="PROSITE" id="PS51417">
    <property type="entry name" value="ARF"/>
    <property type="match status" value="1"/>
</dbReference>
<dbReference type="AlphaFoldDB" id="A0A132NYK5"/>
<dbReference type="InterPro" id="IPR027417">
    <property type="entry name" value="P-loop_NTPase"/>
</dbReference>
<comment type="similarity">
    <text evidence="5">Belongs to the small GTPase superfamily. Arf family.</text>
</comment>
<keyword evidence="4" id="KW-0460">Magnesium</keyword>
<keyword evidence="2 3" id="KW-0342">GTP-binding</keyword>
<evidence type="ECO:0000256" key="3">
    <source>
        <dbReference type="PIRSR" id="PIRSR606689-1"/>
    </source>
</evidence>
<reference evidence="6 7" key="1">
    <citation type="journal article" date="2015" name="Mol. Biochem. Parasitol.">
        <title>Identification of polymorphic genes for use in assemblage B genotyping assays through comparative genomics of multiple assemblage B Giardia duodenalis isolates.</title>
        <authorList>
            <person name="Wielinga C."/>
            <person name="Thompson R.C."/>
            <person name="Monis P."/>
            <person name="Ryan U."/>
        </authorList>
    </citation>
    <scope>NUCLEOTIDE SEQUENCE [LARGE SCALE GENOMIC DNA]</scope>
    <source>
        <strain evidence="6 7">BAH15c1</strain>
    </source>
</reference>
<name>A0A132NYK5_GIAIN</name>
<feature type="binding site" evidence="3">
    <location>
        <begin position="33"/>
        <end position="40"/>
    </location>
    <ligand>
        <name>GTP</name>
        <dbReference type="ChEBI" id="CHEBI:37565"/>
    </ligand>
</feature>
<keyword evidence="4" id="KW-0479">Metal-binding</keyword>
<dbReference type="InterPro" id="IPR024156">
    <property type="entry name" value="Small_GTPase_ARF"/>
</dbReference>
<evidence type="ECO:0000256" key="4">
    <source>
        <dbReference type="PIRSR" id="PIRSR606689-2"/>
    </source>
</evidence>
<dbReference type="CDD" id="cd00878">
    <property type="entry name" value="Arf_Arl"/>
    <property type="match status" value="1"/>
</dbReference>
<dbReference type="EMBL" id="JXTI01000014">
    <property type="protein sequence ID" value="KWX15150.1"/>
    <property type="molecule type" value="Genomic_DNA"/>
</dbReference>
<proteinExistence type="inferred from homology"/>
<evidence type="ECO:0000256" key="5">
    <source>
        <dbReference type="RuleBase" id="RU003925"/>
    </source>
</evidence>
<evidence type="ECO:0000256" key="1">
    <source>
        <dbReference type="ARBA" id="ARBA00022741"/>
    </source>
</evidence>
<dbReference type="PANTHER" id="PTHR11711">
    <property type="entry name" value="ADP RIBOSYLATION FACTOR-RELATED"/>
    <property type="match status" value="1"/>
</dbReference>
<dbReference type="FunFam" id="3.40.50.300:FF:001915">
    <property type="entry name" value="ADP-ribosylation factor 6-like"/>
    <property type="match status" value="1"/>
</dbReference>
<dbReference type="SMART" id="SM00177">
    <property type="entry name" value="ARF"/>
    <property type="match status" value="1"/>
</dbReference>
<accession>A0A132NYK5</accession>
<gene>
    <name evidence="6" type="ORF">QR46_0861</name>
</gene>
<dbReference type="PRINTS" id="PR00328">
    <property type="entry name" value="SAR1GTPBP"/>
</dbReference>
<comment type="caution">
    <text evidence="6">The sequence shown here is derived from an EMBL/GenBank/DDBJ whole genome shotgun (WGS) entry which is preliminary data.</text>
</comment>
<dbReference type="InterPro" id="IPR005225">
    <property type="entry name" value="Small_GTP-bd"/>
</dbReference>
<feature type="binding site" evidence="3">
    <location>
        <position position="79"/>
    </location>
    <ligand>
        <name>GTP</name>
        <dbReference type="ChEBI" id="CHEBI:37565"/>
    </ligand>
</feature>
<dbReference type="NCBIfam" id="TIGR00231">
    <property type="entry name" value="small_GTP"/>
    <property type="match status" value="1"/>
</dbReference>
<dbReference type="VEuPathDB" id="GiardiaDB:QR46_0861"/>
<dbReference type="Pfam" id="PF00025">
    <property type="entry name" value="Arf"/>
    <property type="match status" value="1"/>
</dbReference>
<dbReference type="InterPro" id="IPR006689">
    <property type="entry name" value="Small_GTPase_ARF/SAR"/>
</dbReference>
<sequence>MSQIQRSVKMGIALSRLIQSLFGSRQARVVMVGLDAAGKTTILHQMAYGMTVETIPTMGFTLQTVKKGKLELDVWDIGGQSEFRNIWVHYYVDKHAAIFVVDAADHSKARMEEARIALEGVLTAPELAGVPVLILANKQDIDGAMSGDTVANMLNLQNVKDHEIKVVETVGTTGKGLDDALKWLSAAVERYWKKSAE</sequence>
<organism evidence="6 7">
    <name type="scientific">Giardia duodenalis assemblage B</name>
    <dbReference type="NCBI Taxonomy" id="1394984"/>
    <lineage>
        <taxon>Eukaryota</taxon>
        <taxon>Metamonada</taxon>
        <taxon>Diplomonadida</taxon>
        <taxon>Hexamitidae</taxon>
        <taxon>Giardiinae</taxon>
        <taxon>Giardia</taxon>
    </lineage>
</organism>
<dbReference type="SUPFAM" id="SSF52540">
    <property type="entry name" value="P-loop containing nucleoside triphosphate hydrolases"/>
    <property type="match status" value="1"/>
</dbReference>
<feature type="binding site" evidence="4">
    <location>
        <position position="57"/>
    </location>
    <ligand>
        <name>Mg(2+)</name>
        <dbReference type="ChEBI" id="CHEBI:18420"/>
    </ligand>
</feature>
<feature type="binding site" evidence="4">
    <location>
        <position position="40"/>
    </location>
    <ligand>
        <name>Mg(2+)</name>
        <dbReference type="ChEBI" id="CHEBI:18420"/>
    </ligand>
</feature>
<keyword evidence="1 3" id="KW-0547">Nucleotide-binding</keyword>
<evidence type="ECO:0000313" key="6">
    <source>
        <dbReference type="EMBL" id="KWX15150.1"/>
    </source>
</evidence>
<feature type="binding site" evidence="3">
    <location>
        <begin position="137"/>
        <end position="140"/>
    </location>
    <ligand>
        <name>GTP</name>
        <dbReference type="ChEBI" id="CHEBI:37565"/>
    </ligand>
</feature>